<feature type="transmembrane region" description="Helical" evidence="1">
    <location>
        <begin position="221"/>
        <end position="244"/>
    </location>
</feature>
<gene>
    <name evidence="2" type="ORF">JCGZ_09628</name>
</gene>
<dbReference type="PANTHER" id="PTHR36714">
    <property type="entry name" value="T23E23.1"/>
    <property type="match status" value="1"/>
</dbReference>
<name>A0A067LLV3_JATCU</name>
<keyword evidence="3" id="KW-1185">Reference proteome</keyword>
<evidence type="ECO:0000313" key="2">
    <source>
        <dbReference type="EMBL" id="KDP45379.1"/>
    </source>
</evidence>
<protein>
    <submittedName>
        <fullName evidence="2">Uncharacterized protein</fullName>
    </submittedName>
</protein>
<feature type="transmembrane region" description="Helical" evidence="1">
    <location>
        <begin position="98"/>
        <end position="128"/>
    </location>
</feature>
<keyword evidence="1" id="KW-0472">Membrane</keyword>
<organism evidence="2 3">
    <name type="scientific">Jatropha curcas</name>
    <name type="common">Barbados nut</name>
    <dbReference type="NCBI Taxonomy" id="180498"/>
    <lineage>
        <taxon>Eukaryota</taxon>
        <taxon>Viridiplantae</taxon>
        <taxon>Streptophyta</taxon>
        <taxon>Embryophyta</taxon>
        <taxon>Tracheophyta</taxon>
        <taxon>Spermatophyta</taxon>
        <taxon>Magnoliopsida</taxon>
        <taxon>eudicotyledons</taxon>
        <taxon>Gunneridae</taxon>
        <taxon>Pentapetalae</taxon>
        <taxon>rosids</taxon>
        <taxon>fabids</taxon>
        <taxon>Malpighiales</taxon>
        <taxon>Euphorbiaceae</taxon>
        <taxon>Crotonoideae</taxon>
        <taxon>Jatropheae</taxon>
        <taxon>Jatropha</taxon>
    </lineage>
</organism>
<keyword evidence="1" id="KW-1133">Transmembrane helix</keyword>
<sequence>MENSQIVREGKLGFFGIIKESLRIPFKNPNFIIFAFLTSLPLFCFSSVYEIIFQKTIIETRYIIQETITPDNPYGNFEYSYEALLNFEKWIGKISRKFLLLVLFYLGILHFLDLLNTVAVVEITSLIYKEEKAMNLKAMFSRFINETRLKDWSAIWDMGIVISVLEEKQGDVAIIASSYLSRGSRLYGFFLMLVFFGWRVALRLSLLYAGFKTGGGEVMRTVLQSGFICFGVVLKWVIFVVYFYDCKKQSLEGKIDAEEGIRRVEQ</sequence>
<feature type="transmembrane region" description="Helical" evidence="1">
    <location>
        <begin position="186"/>
        <end position="209"/>
    </location>
</feature>
<dbReference type="PANTHER" id="PTHR36714:SF2">
    <property type="entry name" value="TRANSMEMBRANE PROTEIN"/>
    <property type="match status" value="1"/>
</dbReference>
<dbReference type="OrthoDB" id="1095660at2759"/>
<feature type="transmembrane region" description="Helical" evidence="1">
    <location>
        <begin position="31"/>
        <end position="52"/>
    </location>
</feature>
<accession>A0A067LLV3</accession>
<dbReference type="AlphaFoldDB" id="A0A067LLV3"/>
<dbReference type="EMBL" id="KK914232">
    <property type="protein sequence ID" value="KDP45379.1"/>
    <property type="molecule type" value="Genomic_DNA"/>
</dbReference>
<keyword evidence="1" id="KW-0812">Transmembrane</keyword>
<reference evidence="2 3" key="1">
    <citation type="journal article" date="2014" name="PLoS ONE">
        <title>Global Analysis of Gene Expression Profiles in Physic Nut (Jatropha curcas L.) Seedlings Exposed to Salt Stress.</title>
        <authorList>
            <person name="Zhang L."/>
            <person name="Zhang C."/>
            <person name="Wu P."/>
            <person name="Chen Y."/>
            <person name="Li M."/>
            <person name="Jiang H."/>
            <person name="Wu G."/>
        </authorList>
    </citation>
    <scope>NUCLEOTIDE SEQUENCE [LARGE SCALE GENOMIC DNA]</scope>
    <source>
        <strain evidence="3">cv. GZQX0401</strain>
        <tissue evidence="2">Young leaves</tissue>
    </source>
</reference>
<evidence type="ECO:0000313" key="3">
    <source>
        <dbReference type="Proteomes" id="UP000027138"/>
    </source>
</evidence>
<dbReference type="Proteomes" id="UP000027138">
    <property type="component" value="Unassembled WGS sequence"/>
</dbReference>
<proteinExistence type="predicted"/>
<evidence type="ECO:0000256" key="1">
    <source>
        <dbReference type="SAM" id="Phobius"/>
    </source>
</evidence>